<dbReference type="RefSeq" id="WP_341404481.1">
    <property type="nucleotide sequence ID" value="NZ_JBBUKT010000003.1"/>
</dbReference>
<dbReference type="InterPro" id="IPR051043">
    <property type="entry name" value="Sulfatase_Mod_Factor_Kinase"/>
</dbReference>
<evidence type="ECO:0000256" key="1">
    <source>
        <dbReference type="SAM" id="Phobius"/>
    </source>
</evidence>
<keyword evidence="4" id="KW-1185">Reference proteome</keyword>
<dbReference type="PANTHER" id="PTHR23150">
    <property type="entry name" value="SULFATASE MODIFYING FACTOR 1, 2"/>
    <property type="match status" value="1"/>
</dbReference>
<dbReference type="Gene3D" id="3.90.1580.10">
    <property type="entry name" value="paralog of FGE (formylglycine-generating enzyme)"/>
    <property type="match status" value="1"/>
</dbReference>
<comment type="caution">
    <text evidence="3">The sequence shown here is derived from an EMBL/GenBank/DDBJ whole genome shotgun (WGS) entry which is preliminary data.</text>
</comment>
<dbReference type="Gene3D" id="1.10.510.10">
    <property type="entry name" value="Transferase(Phosphotransferase) domain 1"/>
    <property type="match status" value="1"/>
</dbReference>
<dbReference type="SUPFAM" id="SSF56112">
    <property type="entry name" value="Protein kinase-like (PK-like)"/>
    <property type="match status" value="1"/>
</dbReference>
<dbReference type="InterPro" id="IPR016187">
    <property type="entry name" value="CTDL_fold"/>
</dbReference>
<dbReference type="InterPro" id="IPR005532">
    <property type="entry name" value="SUMF_dom"/>
</dbReference>
<name>A0ABU9AW69_9BACT</name>
<keyword evidence="1" id="KW-0812">Transmembrane</keyword>
<evidence type="ECO:0000313" key="3">
    <source>
        <dbReference type="EMBL" id="MEK7950880.1"/>
    </source>
</evidence>
<dbReference type="PANTHER" id="PTHR23150:SF19">
    <property type="entry name" value="FORMYLGLYCINE-GENERATING ENZYME"/>
    <property type="match status" value="1"/>
</dbReference>
<proteinExistence type="predicted"/>
<keyword evidence="1" id="KW-0472">Membrane</keyword>
<sequence length="493" mass="52920">MDDFRLRAGAIIGDYRLDEVLDESPTSVTWLAEQQSIRRTVVVIELKPTALHSRDAFLADIRAQAAVDHPLIGSVYEAVNLPEHCFAALERLPGASLADRLKAREAMKPAQVAHVLRRVAEASMTLESGGMSTAAMHAGDVFLDTHGVVRVANLARAGVREAGRSATDIAALGGELVRLVADGRAGASRMMTLLAWMRGEGLERSLTWTEVRSYAEQIEQQLAESPAAAAPPTARAQTRKSPLPLVLGLAAVAIAAGFGAFLLKGKASSKPTASLPGPVVVPEGAHPLPDGGTSALPAFELGAHEVTIGEYEDFLKALAVLPADRRTTYDHATQPAEKAGHEPEGWADMLAAIKTGGQWQGRVISRDCPIVNVDWWDAMAYCEWKTVHLPTEEQWWAAMHLQLPEPSALRPSGWGPVSEIAPTDRTPAGFVGMAGSVTEWTQSQSLNPANPLGEKNWVLMGGSYLKPSSGATAREWTADRALRRPDLGFRVVE</sequence>
<dbReference type="SUPFAM" id="SSF56436">
    <property type="entry name" value="C-type lectin-like"/>
    <property type="match status" value="1"/>
</dbReference>
<organism evidence="3 4">
    <name type="scientific">Luteolibacter soli</name>
    <dbReference type="NCBI Taxonomy" id="3135280"/>
    <lineage>
        <taxon>Bacteria</taxon>
        <taxon>Pseudomonadati</taxon>
        <taxon>Verrucomicrobiota</taxon>
        <taxon>Verrucomicrobiia</taxon>
        <taxon>Verrucomicrobiales</taxon>
        <taxon>Verrucomicrobiaceae</taxon>
        <taxon>Luteolibacter</taxon>
    </lineage>
</organism>
<evidence type="ECO:0000259" key="2">
    <source>
        <dbReference type="Pfam" id="PF03781"/>
    </source>
</evidence>
<dbReference type="Pfam" id="PF03781">
    <property type="entry name" value="FGE-sulfatase"/>
    <property type="match status" value="1"/>
</dbReference>
<dbReference type="InterPro" id="IPR011009">
    <property type="entry name" value="Kinase-like_dom_sf"/>
</dbReference>
<reference evidence="3 4" key="1">
    <citation type="submission" date="2024-04" db="EMBL/GenBank/DDBJ databases">
        <title>Luteolibacter sp. isolated from soil.</title>
        <authorList>
            <person name="An J."/>
        </authorList>
    </citation>
    <scope>NUCLEOTIDE SEQUENCE [LARGE SCALE GENOMIC DNA]</scope>
    <source>
        <strain evidence="3 4">Y139</strain>
    </source>
</reference>
<dbReference type="Gene3D" id="3.30.200.20">
    <property type="entry name" value="Phosphorylase Kinase, domain 1"/>
    <property type="match status" value="1"/>
</dbReference>
<dbReference type="EMBL" id="JBBUKT010000003">
    <property type="protein sequence ID" value="MEK7950880.1"/>
    <property type="molecule type" value="Genomic_DNA"/>
</dbReference>
<dbReference type="Proteomes" id="UP001371305">
    <property type="component" value="Unassembled WGS sequence"/>
</dbReference>
<dbReference type="InterPro" id="IPR042095">
    <property type="entry name" value="SUMF_sf"/>
</dbReference>
<protein>
    <submittedName>
        <fullName evidence="3">SUMF1/EgtB/PvdO family nonheme iron enzyme</fullName>
    </submittedName>
</protein>
<accession>A0ABU9AW69</accession>
<gene>
    <name evidence="3" type="ORF">WKV53_10250</name>
</gene>
<evidence type="ECO:0000313" key="4">
    <source>
        <dbReference type="Proteomes" id="UP001371305"/>
    </source>
</evidence>
<feature type="transmembrane region" description="Helical" evidence="1">
    <location>
        <begin position="243"/>
        <end position="263"/>
    </location>
</feature>
<keyword evidence="1" id="KW-1133">Transmembrane helix</keyword>
<feature type="domain" description="Sulfatase-modifying factor enzyme-like" evidence="2">
    <location>
        <begin position="296"/>
        <end position="492"/>
    </location>
</feature>